<sequence length="185" mass="19439">MQSGGDGRGGEWSERDAGLGGHSSDAAVVVGVGVVVGAVVQSSSRLDHLPACLHSPVQELRVLNCTARNSSVCRGCGGNAELYRKARAVSVHASDRGTGKAYAAVRNRTPPHPVTDRAGLAVVVEQLFEAFESGTMLCRFDHAESSEVTTGLLRRACFSASELAFARASRINVLLFVDPRTADSS</sequence>
<evidence type="ECO:0000256" key="1">
    <source>
        <dbReference type="SAM" id="MobiDB-lite"/>
    </source>
</evidence>
<reference evidence="2" key="1">
    <citation type="submission" date="2016-03" db="EMBL/GenBank/DDBJ databases">
        <title>Mechanisms controlling the formation of the plant cell surface in tip-growing cells are functionally conserved among land plants.</title>
        <authorList>
            <person name="Honkanen S."/>
            <person name="Jones V.A."/>
            <person name="Morieri G."/>
            <person name="Champion C."/>
            <person name="Hetherington A.J."/>
            <person name="Kelly S."/>
            <person name="Saint-Marcoux D."/>
            <person name="Proust H."/>
            <person name="Prescott H."/>
            <person name="Dolan L."/>
        </authorList>
    </citation>
    <scope>NUCLEOTIDE SEQUENCE [LARGE SCALE GENOMIC DNA]</scope>
    <source>
        <tissue evidence="2">Whole gametophyte</tissue>
    </source>
</reference>
<feature type="region of interest" description="Disordered" evidence="1">
    <location>
        <begin position="1"/>
        <end position="20"/>
    </location>
</feature>
<protein>
    <submittedName>
        <fullName evidence="2">Uncharacterized protein</fullName>
    </submittedName>
</protein>
<evidence type="ECO:0000313" key="2">
    <source>
        <dbReference type="EMBL" id="OAE24287.1"/>
    </source>
</evidence>
<proteinExistence type="predicted"/>
<accession>A0A176VU61</accession>
<dbReference type="Proteomes" id="UP000077202">
    <property type="component" value="Unassembled WGS sequence"/>
</dbReference>
<evidence type="ECO:0000313" key="3">
    <source>
        <dbReference type="Proteomes" id="UP000077202"/>
    </source>
</evidence>
<dbReference type="AlphaFoldDB" id="A0A176VU61"/>
<keyword evidence="3" id="KW-1185">Reference proteome</keyword>
<name>A0A176VU61_MARPO</name>
<feature type="compositionally biased region" description="Basic and acidic residues" evidence="1">
    <location>
        <begin position="8"/>
        <end position="17"/>
    </location>
</feature>
<comment type="caution">
    <text evidence="2">The sequence shown here is derived from an EMBL/GenBank/DDBJ whole genome shotgun (WGS) entry which is preliminary data.</text>
</comment>
<gene>
    <name evidence="2" type="ORF">AXG93_1052s1100</name>
</gene>
<dbReference type="EMBL" id="LVLJ01002657">
    <property type="protein sequence ID" value="OAE24287.1"/>
    <property type="molecule type" value="Genomic_DNA"/>
</dbReference>
<organism evidence="2 3">
    <name type="scientific">Marchantia polymorpha subsp. ruderalis</name>
    <dbReference type="NCBI Taxonomy" id="1480154"/>
    <lineage>
        <taxon>Eukaryota</taxon>
        <taxon>Viridiplantae</taxon>
        <taxon>Streptophyta</taxon>
        <taxon>Embryophyta</taxon>
        <taxon>Marchantiophyta</taxon>
        <taxon>Marchantiopsida</taxon>
        <taxon>Marchantiidae</taxon>
        <taxon>Marchantiales</taxon>
        <taxon>Marchantiaceae</taxon>
        <taxon>Marchantia</taxon>
    </lineage>
</organism>